<dbReference type="PROSITE" id="PS50943">
    <property type="entry name" value="HTH_CROC1"/>
    <property type="match status" value="1"/>
</dbReference>
<dbReference type="InterPro" id="IPR001387">
    <property type="entry name" value="Cro/C1-type_HTH"/>
</dbReference>
<gene>
    <name evidence="2" type="ORF">HKK74_37320</name>
</gene>
<dbReference type="Pfam" id="PF13560">
    <property type="entry name" value="HTH_31"/>
    <property type="match status" value="1"/>
</dbReference>
<dbReference type="EMBL" id="JABVEC010000057">
    <property type="protein sequence ID" value="MBC6471111.1"/>
    <property type="molecule type" value="Genomic_DNA"/>
</dbReference>
<accession>A0ABR7M249</accession>
<comment type="caution">
    <text evidence="2">The sequence shown here is derived from an EMBL/GenBank/DDBJ whole genome shotgun (WGS) entry which is preliminary data.</text>
</comment>
<evidence type="ECO:0000313" key="2">
    <source>
        <dbReference type="EMBL" id="MBC6471111.1"/>
    </source>
</evidence>
<feature type="domain" description="HTH cro/C1-type" evidence="1">
    <location>
        <begin position="148"/>
        <end position="196"/>
    </location>
</feature>
<reference evidence="2 3" key="1">
    <citation type="submission" date="2020-06" db="EMBL/GenBank/DDBJ databases">
        <title>Actinomadura xiongansis sp. nov., isolated from soil of Baiyangdian.</title>
        <authorList>
            <person name="Zhang X."/>
        </authorList>
    </citation>
    <scope>NUCLEOTIDE SEQUENCE [LARGE SCALE GENOMIC DNA]</scope>
    <source>
        <strain evidence="2 3">HBUM206468</strain>
    </source>
</reference>
<name>A0ABR7M249_9ACTN</name>
<dbReference type="Proteomes" id="UP000805614">
    <property type="component" value="Unassembled WGS sequence"/>
</dbReference>
<keyword evidence="3" id="KW-1185">Reference proteome</keyword>
<proteinExistence type="predicted"/>
<organism evidence="2 3">
    <name type="scientific">Actinomadura alba</name>
    <dbReference type="NCBI Taxonomy" id="406431"/>
    <lineage>
        <taxon>Bacteria</taxon>
        <taxon>Bacillati</taxon>
        <taxon>Actinomycetota</taxon>
        <taxon>Actinomycetes</taxon>
        <taxon>Streptosporangiales</taxon>
        <taxon>Thermomonosporaceae</taxon>
        <taxon>Actinomadura</taxon>
    </lineage>
</organism>
<dbReference type="InterPro" id="IPR010982">
    <property type="entry name" value="Lambda_DNA-bd_dom_sf"/>
</dbReference>
<dbReference type="CDD" id="cd00093">
    <property type="entry name" value="HTH_XRE"/>
    <property type="match status" value="1"/>
</dbReference>
<protein>
    <submittedName>
        <fullName evidence="2">Helix-turn-helix transcriptional regulator</fullName>
    </submittedName>
</protein>
<sequence length="215" mass="24215">MSTRRVEVEAEVLDWLYQLPTASFATAAFFINVLSIQGALLSRPHTTQLAGKFSRLHALRFFAGLEPAGITYWFGPDHRMVLLTVFRDGHVQRRYEVDRASEALRHCTSHRPDDHVRWPELCDERMTGPSAAEVFEDARQSYEFGRTVRTAREKQRWSTRALADAAGTSETAIVRCEAGGMPPTSPVALRITHALDRYHVSRTPSVPAPRVGEAR</sequence>
<dbReference type="SUPFAM" id="SSF47413">
    <property type="entry name" value="lambda repressor-like DNA-binding domains"/>
    <property type="match status" value="1"/>
</dbReference>
<dbReference type="Gene3D" id="1.10.260.40">
    <property type="entry name" value="lambda repressor-like DNA-binding domains"/>
    <property type="match status" value="1"/>
</dbReference>
<dbReference type="RefSeq" id="WP_187248152.1">
    <property type="nucleotide sequence ID" value="NZ_BAAAOK010000007.1"/>
</dbReference>
<evidence type="ECO:0000313" key="3">
    <source>
        <dbReference type="Proteomes" id="UP000805614"/>
    </source>
</evidence>
<evidence type="ECO:0000259" key="1">
    <source>
        <dbReference type="PROSITE" id="PS50943"/>
    </source>
</evidence>